<gene>
    <name evidence="3" type="ORF">WJX74_004688</name>
</gene>
<name>A0AAW1R2N6_9CHLO</name>
<dbReference type="Proteomes" id="UP001438707">
    <property type="component" value="Unassembled WGS sequence"/>
</dbReference>
<evidence type="ECO:0000313" key="3">
    <source>
        <dbReference type="EMBL" id="KAK9827477.1"/>
    </source>
</evidence>
<organism evidence="3 4">
    <name type="scientific">Apatococcus lobatus</name>
    <dbReference type="NCBI Taxonomy" id="904363"/>
    <lineage>
        <taxon>Eukaryota</taxon>
        <taxon>Viridiplantae</taxon>
        <taxon>Chlorophyta</taxon>
        <taxon>core chlorophytes</taxon>
        <taxon>Trebouxiophyceae</taxon>
        <taxon>Chlorellales</taxon>
        <taxon>Chlorellaceae</taxon>
        <taxon>Apatococcus</taxon>
    </lineage>
</organism>
<feature type="region of interest" description="Disordered" evidence="1">
    <location>
        <begin position="339"/>
        <end position="386"/>
    </location>
</feature>
<evidence type="ECO:0000256" key="2">
    <source>
        <dbReference type="SAM" id="Phobius"/>
    </source>
</evidence>
<keyword evidence="2" id="KW-0812">Transmembrane</keyword>
<evidence type="ECO:0008006" key="5">
    <source>
        <dbReference type="Google" id="ProtNLM"/>
    </source>
</evidence>
<dbReference type="AlphaFoldDB" id="A0AAW1R2N6"/>
<feature type="compositionally biased region" description="Basic and acidic residues" evidence="1">
    <location>
        <begin position="369"/>
        <end position="386"/>
    </location>
</feature>
<keyword evidence="2" id="KW-1133">Transmembrane helix</keyword>
<proteinExistence type="predicted"/>
<comment type="caution">
    <text evidence="3">The sequence shown here is derived from an EMBL/GenBank/DDBJ whole genome shotgun (WGS) entry which is preliminary data.</text>
</comment>
<feature type="transmembrane region" description="Helical" evidence="2">
    <location>
        <begin position="15"/>
        <end position="36"/>
    </location>
</feature>
<evidence type="ECO:0000313" key="4">
    <source>
        <dbReference type="Proteomes" id="UP001438707"/>
    </source>
</evidence>
<reference evidence="3 4" key="1">
    <citation type="journal article" date="2024" name="Nat. Commun.">
        <title>Phylogenomics reveals the evolutionary origins of lichenization in chlorophyte algae.</title>
        <authorList>
            <person name="Puginier C."/>
            <person name="Libourel C."/>
            <person name="Otte J."/>
            <person name="Skaloud P."/>
            <person name="Haon M."/>
            <person name="Grisel S."/>
            <person name="Petersen M."/>
            <person name="Berrin J.G."/>
            <person name="Delaux P.M."/>
            <person name="Dal Grande F."/>
            <person name="Keller J."/>
        </authorList>
    </citation>
    <scope>NUCLEOTIDE SEQUENCE [LARGE SCALE GENOMIC DNA]</scope>
    <source>
        <strain evidence="3 4">SAG 2145</strain>
    </source>
</reference>
<keyword evidence="2" id="KW-0472">Membrane</keyword>
<feature type="transmembrane region" description="Helical" evidence="2">
    <location>
        <begin position="290"/>
        <end position="312"/>
    </location>
</feature>
<sequence length="386" mass="42391">MATPLDVVSKHRMSAWLFFCVIMAGWLALCIGTTIWRAHQRNNPPVAQRYLKDPVTLGDVSFCLTNGWGYFPVNLTGVYASCQAGYIYEVPWSQKQNSTQKLATRPDSLVDQDIYRADISTFQADQAGCNISQSYRTGLLGDVPKNCFKFQVANVPYGQNTSVTMTLAFNSNAFTNSSSRSGPTFSYLPGPQAAAIMFADGLNSDGAFELTFQALNASNAVQLSPSIRQNIKAFPNGNKTSTAANPVSTPFQYGYLPAGFVSSGNSFIQLIVTTSPRGYLLVKEQDPLNVLTLLPAYGGYWPFFVFAFGLFYTAESTMYFRPFLIAWISACLGRRRQQQHRAKRTQSGVPVLTDESNSGPAGGPSSMKDAGKRDQIYDTDPKLPDF</sequence>
<accession>A0AAW1R2N6</accession>
<dbReference type="EMBL" id="JALJOS010000018">
    <property type="protein sequence ID" value="KAK9827477.1"/>
    <property type="molecule type" value="Genomic_DNA"/>
</dbReference>
<protein>
    <recommendedName>
        <fullName evidence="5">Transmembrane protein</fullName>
    </recommendedName>
</protein>
<evidence type="ECO:0000256" key="1">
    <source>
        <dbReference type="SAM" id="MobiDB-lite"/>
    </source>
</evidence>
<keyword evidence="4" id="KW-1185">Reference proteome</keyword>